<organism evidence="3 4">
    <name type="scientific">Bacteroides clarus</name>
    <dbReference type="NCBI Taxonomy" id="626929"/>
    <lineage>
        <taxon>Bacteria</taxon>
        <taxon>Pseudomonadati</taxon>
        <taxon>Bacteroidota</taxon>
        <taxon>Bacteroidia</taxon>
        <taxon>Bacteroidales</taxon>
        <taxon>Bacteroidaceae</taxon>
        <taxon>Bacteroides</taxon>
    </lineage>
</organism>
<name>A0A412NB48_9BACE</name>
<dbReference type="AlphaFoldDB" id="A0A412NB48"/>
<feature type="region of interest" description="Disordered" evidence="1">
    <location>
        <begin position="281"/>
        <end position="313"/>
    </location>
</feature>
<dbReference type="InterPro" id="IPR011050">
    <property type="entry name" value="Pectin_lyase_fold/virulence"/>
</dbReference>
<feature type="chain" id="PRO_5019325042" description="Fimbrillin family protein" evidence="2">
    <location>
        <begin position="19"/>
        <end position="613"/>
    </location>
</feature>
<dbReference type="Gene3D" id="2.60.40.2630">
    <property type="match status" value="1"/>
</dbReference>
<evidence type="ECO:0000256" key="1">
    <source>
        <dbReference type="SAM" id="MobiDB-lite"/>
    </source>
</evidence>
<evidence type="ECO:0008006" key="5">
    <source>
        <dbReference type="Google" id="ProtNLM"/>
    </source>
</evidence>
<proteinExistence type="predicted"/>
<evidence type="ECO:0000256" key="2">
    <source>
        <dbReference type="SAM" id="SignalP"/>
    </source>
</evidence>
<sequence>MKLRYLFFAAAVSTLAAACSEVDELASSSSQKTLETIQSGTDNFTTRVNLDSQWEAGDAIGVYMLDAGTGNIRNSAMNIQYNAEVTTTSTTTDFVAANGGGIGIYDQPCDFKAYYPYSSNEDGKVDMGAGLYNIDLSDQTDGISAHDLMWAEANGMETADLQNSGLSLTFRHKLVLLRVHVKGNVTAENVTVSGLNTVATFDLLSGTLSEGSTPKSVSLYRTDEKNVFMGIMLPTTELRNKMKLSITTADGKKYQYTVPNNSNVDRFVGGCEYNYTINVESDDSSLEGGDGGNEPWQPGGDESGDGDEVLDNEDIPEGYTQVTVVSSDANLTELLNSNKGSEKVALIFPEGNYTSGKITVPAEVKELLFISETENQPKLELTGGVAWEGTTLDKLAFNNMEITGDGVKLVEENCAFADNGMFEIKKCYIHDMTDILSIAATPATKLASFTVDDCQITKVSSLFFRYAAEVITIINSTLYDMEYTANSNAMSTIRVENSTLVGLRTTPFENSGRLTFNNNIIACFTSGGDKQDNLTYSIKGIDAFSGNYAAAPDDDSLLPMIEDSNKTLEDRGFEDAWVDKNKTVTELFKDAAAGDFTTTITDAGDPRWRQGAQ</sequence>
<dbReference type="EMBL" id="QRWP01000001">
    <property type="protein sequence ID" value="RGT35748.1"/>
    <property type="molecule type" value="Genomic_DNA"/>
</dbReference>
<protein>
    <recommendedName>
        <fullName evidence="5">Fimbrillin family protein</fullName>
    </recommendedName>
</protein>
<comment type="caution">
    <text evidence="3">The sequence shown here is derived from an EMBL/GenBank/DDBJ whole genome shotgun (WGS) entry which is preliminary data.</text>
</comment>
<keyword evidence="2" id="KW-0732">Signal</keyword>
<dbReference type="PROSITE" id="PS51257">
    <property type="entry name" value="PROKAR_LIPOPROTEIN"/>
    <property type="match status" value="1"/>
</dbReference>
<evidence type="ECO:0000313" key="3">
    <source>
        <dbReference type="EMBL" id="RGT35748.1"/>
    </source>
</evidence>
<dbReference type="RefSeq" id="WP_118466804.1">
    <property type="nucleotide sequence ID" value="NZ_CAJLSL010000003.1"/>
</dbReference>
<dbReference type="CDD" id="cd13120">
    <property type="entry name" value="BF2867_like_N"/>
    <property type="match status" value="1"/>
</dbReference>
<feature type="compositionally biased region" description="Acidic residues" evidence="1">
    <location>
        <begin position="302"/>
        <end position="313"/>
    </location>
</feature>
<gene>
    <name evidence="3" type="ORF">DWX38_01930</name>
</gene>
<dbReference type="InterPro" id="IPR025049">
    <property type="entry name" value="Mfa-like_1"/>
</dbReference>
<dbReference type="SUPFAM" id="SSF51126">
    <property type="entry name" value="Pectin lyase-like"/>
    <property type="match status" value="1"/>
</dbReference>
<dbReference type="InterPro" id="IPR042278">
    <property type="entry name" value="Mfa-like_1_N"/>
</dbReference>
<dbReference type="Pfam" id="PF13149">
    <property type="entry name" value="Mfa_like_1"/>
    <property type="match status" value="1"/>
</dbReference>
<dbReference type="Proteomes" id="UP000285159">
    <property type="component" value="Unassembled WGS sequence"/>
</dbReference>
<evidence type="ECO:0000313" key="4">
    <source>
        <dbReference type="Proteomes" id="UP000285159"/>
    </source>
</evidence>
<feature type="signal peptide" evidence="2">
    <location>
        <begin position="1"/>
        <end position="18"/>
    </location>
</feature>
<dbReference type="CDD" id="cd13121">
    <property type="entry name" value="BF2867_like_C"/>
    <property type="match status" value="1"/>
</dbReference>
<dbReference type="Gene3D" id="2.60.40.2620">
    <property type="entry name" value="Fimbrillin-like"/>
    <property type="match status" value="1"/>
</dbReference>
<accession>A0A412NB48</accession>
<reference evidence="3 4" key="1">
    <citation type="submission" date="2018-08" db="EMBL/GenBank/DDBJ databases">
        <title>A genome reference for cultivated species of the human gut microbiota.</title>
        <authorList>
            <person name="Zou Y."/>
            <person name="Xue W."/>
            <person name="Luo G."/>
        </authorList>
    </citation>
    <scope>NUCLEOTIDE SEQUENCE [LARGE SCALE GENOMIC DNA]</scope>
    <source>
        <strain evidence="3 4">AF19-1AC</strain>
    </source>
</reference>